<proteinExistence type="predicted"/>
<gene>
    <name evidence="1" type="ORF">BZB76_6260</name>
</gene>
<reference evidence="1 2" key="1">
    <citation type="submission" date="2018-10" db="EMBL/GenBank/DDBJ databases">
        <title>Genomic Encyclopedia of Archaeal and Bacterial Type Strains, Phase II (KMG-II): from individual species to whole genera.</title>
        <authorList>
            <person name="Goeker M."/>
        </authorList>
    </citation>
    <scope>NUCLEOTIDE SEQUENCE [LARGE SCALE GENOMIC DNA]</scope>
    <source>
        <strain evidence="1 2">DSM 43383</strain>
    </source>
</reference>
<dbReference type="Proteomes" id="UP000274601">
    <property type="component" value="Unassembled WGS sequence"/>
</dbReference>
<comment type="caution">
    <text evidence="1">The sequence shown here is derived from an EMBL/GenBank/DDBJ whole genome shotgun (WGS) entry which is preliminary data.</text>
</comment>
<keyword evidence="2" id="KW-1185">Reference proteome</keyword>
<dbReference type="EMBL" id="RBWU01000007">
    <property type="protein sequence ID" value="RKS69121.1"/>
    <property type="molecule type" value="Genomic_DNA"/>
</dbReference>
<accession>A0A495QC40</accession>
<name>A0A495QC40_9ACTN</name>
<evidence type="ECO:0000313" key="2">
    <source>
        <dbReference type="Proteomes" id="UP000274601"/>
    </source>
</evidence>
<evidence type="ECO:0000313" key="1">
    <source>
        <dbReference type="EMBL" id="RKS69121.1"/>
    </source>
</evidence>
<sequence length="62" mass="6782">MGPGGLRVTAVRLDGAHQVWARYTGVRGQSAYLVTRDGAFVGYYRTVEELAEVVDLADLRTP</sequence>
<dbReference type="AlphaFoldDB" id="A0A495QC40"/>
<organism evidence="1 2">
    <name type="scientific">Actinomadura pelletieri DSM 43383</name>
    <dbReference type="NCBI Taxonomy" id="1120940"/>
    <lineage>
        <taxon>Bacteria</taxon>
        <taxon>Bacillati</taxon>
        <taxon>Actinomycetota</taxon>
        <taxon>Actinomycetes</taxon>
        <taxon>Streptosporangiales</taxon>
        <taxon>Thermomonosporaceae</taxon>
        <taxon>Actinomadura</taxon>
    </lineage>
</organism>
<protein>
    <submittedName>
        <fullName evidence="1">Uncharacterized protein</fullName>
    </submittedName>
</protein>